<feature type="region of interest" description="Disordered" evidence="1">
    <location>
        <begin position="349"/>
        <end position="381"/>
    </location>
</feature>
<dbReference type="GO" id="GO:0070034">
    <property type="term" value="F:telomerase RNA binding"/>
    <property type="evidence" value="ECO:0007669"/>
    <property type="project" value="TreeGrafter"/>
</dbReference>
<dbReference type="PANTHER" id="PTHR15696:SF0">
    <property type="entry name" value="TELOMERASE-BINDING PROTEIN EST1A"/>
    <property type="match status" value="1"/>
</dbReference>
<feature type="compositionally biased region" description="Acidic residues" evidence="1">
    <location>
        <begin position="781"/>
        <end position="810"/>
    </location>
</feature>
<dbReference type="EMBL" id="KZ819602">
    <property type="protein sequence ID" value="PWN37250.1"/>
    <property type="molecule type" value="Genomic_DNA"/>
</dbReference>
<feature type="domain" description="PIN" evidence="3">
    <location>
        <begin position="1205"/>
        <end position="1399"/>
    </location>
</feature>
<feature type="compositionally biased region" description="Acidic residues" evidence="1">
    <location>
        <begin position="989"/>
        <end position="1000"/>
    </location>
</feature>
<feature type="compositionally biased region" description="Polar residues" evidence="1">
    <location>
        <begin position="268"/>
        <end position="282"/>
    </location>
</feature>
<organism evidence="4 5">
    <name type="scientific">Meira miltonrushii</name>
    <dbReference type="NCBI Taxonomy" id="1280837"/>
    <lineage>
        <taxon>Eukaryota</taxon>
        <taxon>Fungi</taxon>
        <taxon>Dikarya</taxon>
        <taxon>Basidiomycota</taxon>
        <taxon>Ustilaginomycotina</taxon>
        <taxon>Exobasidiomycetes</taxon>
        <taxon>Exobasidiales</taxon>
        <taxon>Brachybasidiaceae</taxon>
        <taxon>Meira</taxon>
    </lineage>
</organism>
<dbReference type="InterPro" id="IPR011990">
    <property type="entry name" value="TPR-like_helical_dom_sf"/>
</dbReference>
<protein>
    <recommendedName>
        <fullName evidence="6">PIN domain-containing protein</fullName>
    </recommendedName>
</protein>
<feature type="compositionally biased region" description="Polar residues" evidence="1">
    <location>
        <begin position="1169"/>
        <end position="1185"/>
    </location>
</feature>
<dbReference type="Pfam" id="PF13638">
    <property type="entry name" value="PIN_4"/>
    <property type="match status" value="1"/>
</dbReference>
<feature type="region of interest" description="Disordered" evidence="1">
    <location>
        <begin position="762"/>
        <end position="817"/>
    </location>
</feature>
<feature type="compositionally biased region" description="Basic and acidic residues" evidence="1">
    <location>
        <begin position="191"/>
        <end position="205"/>
    </location>
</feature>
<feature type="compositionally biased region" description="Basic and acidic residues" evidence="1">
    <location>
        <begin position="970"/>
        <end position="988"/>
    </location>
</feature>
<dbReference type="RefSeq" id="XP_025357552.1">
    <property type="nucleotide sequence ID" value="XM_025498188.1"/>
</dbReference>
<feature type="region of interest" description="Disordered" evidence="1">
    <location>
        <begin position="543"/>
        <end position="587"/>
    </location>
</feature>
<evidence type="ECO:0000259" key="2">
    <source>
        <dbReference type="Pfam" id="PF10373"/>
    </source>
</evidence>
<feature type="region of interest" description="Disordered" evidence="1">
    <location>
        <begin position="967"/>
        <end position="1012"/>
    </location>
</feature>
<dbReference type="GeneID" id="37019969"/>
<feature type="compositionally biased region" description="Basic and acidic residues" evidence="1">
    <location>
        <begin position="161"/>
        <end position="177"/>
    </location>
</feature>
<feature type="region of interest" description="Disordered" evidence="1">
    <location>
        <begin position="1"/>
        <end position="237"/>
    </location>
</feature>
<dbReference type="InParanoid" id="A0A316VIC2"/>
<dbReference type="InterPro" id="IPR045153">
    <property type="entry name" value="Est1/Ebs1-like"/>
</dbReference>
<dbReference type="InterPro" id="IPR018834">
    <property type="entry name" value="DNA/RNA-bd_Est1-type"/>
</dbReference>
<dbReference type="Pfam" id="PF10373">
    <property type="entry name" value="EST1_DNA_bind"/>
    <property type="match status" value="1"/>
</dbReference>
<feature type="compositionally biased region" description="Polar residues" evidence="1">
    <location>
        <begin position="563"/>
        <end position="574"/>
    </location>
</feature>
<feature type="compositionally biased region" description="Basic and acidic residues" evidence="1">
    <location>
        <begin position="765"/>
        <end position="780"/>
    </location>
</feature>
<dbReference type="SUPFAM" id="SSF48452">
    <property type="entry name" value="TPR-like"/>
    <property type="match status" value="1"/>
</dbReference>
<evidence type="ECO:0000313" key="4">
    <source>
        <dbReference type="EMBL" id="PWN37250.1"/>
    </source>
</evidence>
<feature type="compositionally biased region" description="Basic and acidic residues" evidence="1">
    <location>
        <begin position="349"/>
        <end position="360"/>
    </location>
</feature>
<dbReference type="Gene3D" id="1.25.40.10">
    <property type="entry name" value="Tetratricopeptide repeat domain"/>
    <property type="match status" value="1"/>
</dbReference>
<feature type="compositionally biased region" description="Basic and acidic residues" evidence="1">
    <location>
        <begin position="543"/>
        <end position="562"/>
    </location>
</feature>
<evidence type="ECO:0000256" key="1">
    <source>
        <dbReference type="SAM" id="MobiDB-lite"/>
    </source>
</evidence>
<proteinExistence type="predicted"/>
<dbReference type="PANTHER" id="PTHR15696">
    <property type="entry name" value="SMG-7 SUPPRESSOR WITH MORPHOLOGICAL EFFECT ON GENITALIA PROTEIN 7"/>
    <property type="match status" value="1"/>
</dbReference>
<reference evidence="4 5" key="1">
    <citation type="journal article" date="2018" name="Mol. Biol. Evol.">
        <title>Broad Genomic Sampling Reveals a Smut Pathogenic Ancestry of the Fungal Clade Ustilaginomycotina.</title>
        <authorList>
            <person name="Kijpornyongpan T."/>
            <person name="Mondo S.J."/>
            <person name="Barry K."/>
            <person name="Sandor L."/>
            <person name="Lee J."/>
            <person name="Lipzen A."/>
            <person name="Pangilinan J."/>
            <person name="LaButti K."/>
            <person name="Hainaut M."/>
            <person name="Henrissat B."/>
            <person name="Grigoriev I.V."/>
            <person name="Spatafora J.W."/>
            <person name="Aime M.C."/>
        </authorList>
    </citation>
    <scope>NUCLEOTIDE SEQUENCE [LARGE SCALE GENOMIC DNA]</scope>
    <source>
        <strain evidence="4 5">MCA 3882</strain>
    </source>
</reference>
<feature type="compositionally biased region" description="Basic and acidic residues" evidence="1">
    <location>
        <begin position="1300"/>
        <end position="1323"/>
    </location>
</feature>
<evidence type="ECO:0000313" key="5">
    <source>
        <dbReference type="Proteomes" id="UP000245771"/>
    </source>
</evidence>
<sequence length="1415" mass="157730">MAAYYEQQPHIPGSSSPRKGIIRLVQHERSPILSNDHGSLPAKPEGRNDSAKPSMHGASLASDPVRQHSYDERKAYNRQRRKENDNSRSRNMDRANVMRRENSAASHNVREGMESGPPISLLTRSSPLDDGSKGSGRFARVNMNDGENSEASDIRSAGRRNTADHSTSHRSGEDSSKRYHHNHRSGGNHGPAREVHSRHGGRLNDSDIASISHGGGGGGRSAGGSTSGAKLFDPRKDDPVRFAANRKGLGITSTDANSVAGMSDARSFASSATPSMVTMSTASSEGKERRRRRGPGSRATTDSGEGSSSKRKGHGAAEGAISDNNSYVIELKRRYRDVVVLERKLQDEHKLASEQERKYQAEQSSNAQMTNSSTMSRTRTNTDRHGFNPDGSLHHTYWLDLIAKHRTLAELHVAFMEAALRPGLPASLHSLPQSYKIPTRLWHTAFHSLLERFRQSLPDWQTCIAMRDSGVPPSDREKINEMLDLFTEYIYYAYSYYTNILESELFKVFRSSWIENLGDLARYRMAVAKIMSFLGVRDGVRHGAERRDSGSQSRTRADRKTSIESQLPTASQEQGDGADEEALEVASAEMGKDQASIGAAAAQDWDLEEKEIWRSTARGWYAKGLADVPGTGRLHHHLGVLSRDDELRSLYHFCKSLTTSHPYPSARESILPLFERSAQARRISEEASIVDLFVHMHGILFTRIQVDDFDGVYVRFKKLLTLRLRENDFRNGSDTVLLSPSSWMMMATINIAAILQYGAGQESGDETKAQQGKKADKHGEEDEGEEDEDDDEQAEGDDNAGEEEEADESNFAEGSSDLPCATQKACRLAFDMLEAVVDAFAEENKAAANPYITLMLTFLSQECKSEGYLRKLEKFVPWESLVKLGNSIPASVESIDPRNDATLKIRSDAIPLPEDWCLRGMAWVGRRVYERGFWKPHKVERLGLRSSLALFENELEMIDRCTRCTNGGDISDRESQSGTSHPEDHHNEEDDDDDDDDEDSEVHGAHGGDQSSRPRLTLTLLRWKRITHALTILIKTVPGMDFDIDSGYVHARHGRMVLAPPLSRKVVQWRADEAREEVEGAIGHLKLAALEGRTASPDQIDVAHSSTQIALTVEEEDDLDEDEVEVPSTETGDISAEIMELTKKRNELRKQLRIGKAANHYRSTDSKSAKQTPLQENTSRHQSSAKPKESTKTSIRIVPGYTTLLLDTNVMLTPTDILSQLIKSKRWMVIIPLSVITELDGLKRREGDVGKRAQDAIKFLEEKVKTHSTNFKVQTSRGNYLTDLRFRTEDIDFGANNKQTDGDHDELHDPQTHPDASEGNEDGKCAMARSVDDVILRCLSWQAGAHFRNRLLLLCSDDEERAKREAEIAKKNVPSVAKAVLVTLDRNLRIKARFRSLSAIGPSELIDLLLEESST</sequence>
<accession>A0A316VIC2</accession>
<dbReference type="InterPro" id="IPR002716">
    <property type="entry name" value="PIN_dom"/>
</dbReference>
<dbReference type="GO" id="GO:0005697">
    <property type="term" value="C:telomerase holoenzyme complex"/>
    <property type="evidence" value="ECO:0007669"/>
    <property type="project" value="TreeGrafter"/>
</dbReference>
<dbReference type="OrthoDB" id="2017974at2759"/>
<feature type="compositionally biased region" description="Low complexity" evidence="1">
    <location>
        <begin position="369"/>
        <end position="379"/>
    </location>
</feature>
<dbReference type="InterPro" id="IPR029060">
    <property type="entry name" value="PIN-like_dom_sf"/>
</dbReference>
<feature type="region of interest" description="Disordered" evidence="1">
    <location>
        <begin position="1154"/>
        <end position="1193"/>
    </location>
</feature>
<keyword evidence="5" id="KW-1185">Reference proteome</keyword>
<feature type="region of interest" description="Disordered" evidence="1">
    <location>
        <begin position="267"/>
        <end position="319"/>
    </location>
</feature>
<dbReference type="GO" id="GO:0004540">
    <property type="term" value="F:RNA nuclease activity"/>
    <property type="evidence" value="ECO:0007669"/>
    <property type="project" value="UniProtKB-ARBA"/>
</dbReference>
<evidence type="ECO:0000259" key="3">
    <source>
        <dbReference type="Pfam" id="PF13638"/>
    </source>
</evidence>
<dbReference type="GO" id="GO:0042162">
    <property type="term" value="F:telomeric DNA binding"/>
    <property type="evidence" value="ECO:0007669"/>
    <property type="project" value="TreeGrafter"/>
</dbReference>
<dbReference type="Proteomes" id="UP000245771">
    <property type="component" value="Unassembled WGS sequence"/>
</dbReference>
<dbReference type="Gene3D" id="3.40.50.1010">
    <property type="entry name" value="5'-nuclease"/>
    <property type="match status" value="1"/>
</dbReference>
<dbReference type="GO" id="GO:0000184">
    <property type="term" value="P:nuclear-transcribed mRNA catabolic process, nonsense-mediated decay"/>
    <property type="evidence" value="ECO:0007669"/>
    <property type="project" value="TreeGrafter"/>
</dbReference>
<feature type="compositionally biased region" description="Basic and acidic residues" evidence="1">
    <location>
        <begin position="82"/>
        <end position="113"/>
    </location>
</feature>
<gene>
    <name evidence="4" type="ORF">FA14DRAFT_159387</name>
</gene>
<name>A0A316VIC2_9BASI</name>
<feature type="compositionally biased region" description="Basic and acidic residues" evidence="1">
    <location>
        <begin position="65"/>
        <end position="75"/>
    </location>
</feature>
<dbReference type="STRING" id="1280837.A0A316VIC2"/>
<feature type="region of interest" description="Disordered" evidence="1">
    <location>
        <begin position="1295"/>
        <end position="1323"/>
    </location>
</feature>
<feature type="domain" description="DNA/RNA-binding" evidence="2">
    <location>
        <begin position="617"/>
        <end position="925"/>
    </location>
</feature>
<dbReference type="CDD" id="cd09880">
    <property type="entry name" value="PIN_Smg5-6-like"/>
    <property type="match status" value="1"/>
</dbReference>
<evidence type="ECO:0008006" key="6">
    <source>
        <dbReference type="Google" id="ProtNLM"/>
    </source>
</evidence>
<dbReference type="SUPFAM" id="SSF88723">
    <property type="entry name" value="PIN domain-like"/>
    <property type="match status" value="1"/>
</dbReference>
<feature type="compositionally biased region" description="Gly residues" evidence="1">
    <location>
        <begin position="213"/>
        <end position="226"/>
    </location>
</feature>